<evidence type="ECO:0000256" key="3">
    <source>
        <dbReference type="SAM" id="MobiDB-lite"/>
    </source>
</evidence>
<proteinExistence type="predicted"/>
<keyword evidence="7" id="KW-1185">Reference proteome</keyword>
<gene>
    <name evidence="6" type="ORF">HH303_15280</name>
</gene>
<evidence type="ECO:0000256" key="2">
    <source>
        <dbReference type="ARBA" id="ARBA00022679"/>
    </source>
</evidence>
<organism evidence="6 7">
    <name type="scientific">Pacificispira spongiicola</name>
    <dbReference type="NCBI Taxonomy" id="2729598"/>
    <lineage>
        <taxon>Bacteria</taxon>
        <taxon>Pseudomonadati</taxon>
        <taxon>Pseudomonadota</taxon>
        <taxon>Alphaproteobacteria</taxon>
        <taxon>Rhodospirillales</taxon>
        <taxon>Rhodospirillaceae</taxon>
        <taxon>Pacificispira</taxon>
    </lineage>
</organism>
<dbReference type="PANTHER" id="PTHR12526:SF510">
    <property type="entry name" value="D-INOSITOL 3-PHOSPHATE GLYCOSYLTRANSFERASE"/>
    <property type="match status" value="1"/>
</dbReference>
<feature type="region of interest" description="Disordered" evidence="3">
    <location>
        <begin position="1"/>
        <end position="34"/>
    </location>
</feature>
<name>A0A7Y0E2A8_9PROT</name>
<evidence type="ECO:0000313" key="6">
    <source>
        <dbReference type="EMBL" id="NMM45858.1"/>
    </source>
</evidence>
<keyword evidence="2 6" id="KW-0808">Transferase</keyword>
<dbReference type="Pfam" id="PF13439">
    <property type="entry name" value="Glyco_transf_4"/>
    <property type="match status" value="1"/>
</dbReference>
<dbReference type="Proteomes" id="UP000539372">
    <property type="component" value="Unassembled WGS sequence"/>
</dbReference>
<evidence type="ECO:0000259" key="4">
    <source>
        <dbReference type="Pfam" id="PF00534"/>
    </source>
</evidence>
<feature type="domain" description="Glycosyltransferase subfamily 4-like N-terminal" evidence="5">
    <location>
        <begin position="46"/>
        <end position="185"/>
    </location>
</feature>
<evidence type="ECO:0000256" key="1">
    <source>
        <dbReference type="ARBA" id="ARBA00022676"/>
    </source>
</evidence>
<dbReference type="SUPFAM" id="SSF53756">
    <property type="entry name" value="UDP-Glycosyltransferase/glycogen phosphorylase"/>
    <property type="match status" value="1"/>
</dbReference>
<dbReference type="InterPro" id="IPR001296">
    <property type="entry name" value="Glyco_trans_1"/>
</dbReference>
<comment type="caution">
    <text evidence="6">The sequence shown here is derived from an EMBL/GenBank/DDBJ whole genome shotgun (WGS) entry which is preliminary data.</text>
</comment>
<dbReference type="AlphaFoldDB" id="A0A7Y0E2A8"/>
<dbReference type="GO" id="GO:0016757">
    <property type="term" value="F:glycosyltransferase activity"/>
    <property type="evidence" value="ECO:0007669"/>
    <property type="project" value="UniProtKB-KW"/>
</dbReference>
<dbReference type="Pfam" id="PF00534">
    <property type="entry name" value="Glycos_transf_1"/>
    <property type="match status" value="1"/>
</dbReference>
<reference evidence="6 7" key="1">
    <citation type="submission" date="2020-04" db="EMBL/GenBank/DDBJ databases">
        <title>Rhodospirillaceae bacterium KN72 isolated from deep sea.</title>
        <authorList>
            <person name="Zhang D.-C."/>
        </authorList>
    </citation>
    <scope>NUCLEOTIDE SEQUENCE [LARGE SCALE GENOMIC DNA]</scope>
    <source>
        <strain evidence="6 7">KN72</strain>
    </source>
</reference>
<keyword evidence="1" id="KW-0328">Glycosyltransferase</keyword>
<sequence>MSDPNSRQSTPPDTPPDSSAEDSVDGPEPASSQPKVLQVMAGAETGGAEAFFTRLTCALTRAGQDQQAVIRTHPARRAALEEAGVPVTELPFGGKFDLRTKKSLKKIAKAFDPDIVLVWMNRAAKVAPKGDWTVVGRLGGYYKLKNYKRCDHLIANTQDIRDYLLREGWPAERAWYLPNFVDDRRMPPVDRASLDTPEGVPLLLCLGRLHVNKGFDTALETLAKLPEAYLWIAGEGREESALKELAGRLGVAHRVRFLGWRDDAPALLAAADVFFCSSRHEPLGNIVLEAWAQGVPIVAAASQGPSQLIKDGKTGLLAPVDNPDALAKAFRRLLDDRALGHDMAGQAHEQFTQHFSEGPVVAAYQRFFDAVARKR</sequence>
<evidence type="ECO:0000313" key="7">
    <source>
        <dbReference type="Proteomes" id="UP000539372"/>
    </source>
</evidence>
<evidence type="ECO:0000259" key="5">
    <source>
        <dbReference type="Pfam" id="PF13439"/>
    </source>
</evidence>
<dbReference type="CDD" id="cd03811">
    <property type="entry name" value="GT4_GT28_WabH-like"/>
    <property type="match status" value="1"/>
</dbReference>
<dbReference type="Gene3D" id="3.40.50.2000">
    <property type="entry name" value="Glycogen Phosphorylase B"/>
    <property type="match status" value="2"/>
</dbReference>
<accession>A0A7Y0E2A8</accession>
<dbReference type="InterPro" id="IPR028098">
    <property type="entry name" value="Glyco_trans_4-like_N"/>
</dbReference>
<dbReference type="EMBL" id="JABBNT010000004">
    <property type="protein sequence ID" value="NMM45858.1"/>
    <property type="molecule type" value="Genomic_DNA"/>
</dbReference>
<dbReference type="PANTHER" id="PTHR12526">
    <property type="entry name" value="GLYCOSYLTRANSFERASE"/>
    <property type="match status" value="1"/>
</dbReference>
<feature type="domain" description="Glycosyl transferase family 1" evidence="4">
    <location>
        <begin position="190"/>
        <end position="348"/>
    </location>
</feature>
<protein>
    <submittedName>
        <fullName evidence="6">Glycosyltransferase</fullName>
    </submittedName>
</protein>